<proteinExistence type="inferred from homology"/>
<comment type="similarity">
    <text evidence="2">Belongs to the drug/metabolite transporter (DMT) superfamily. 10 TMS drug/metabolite exporter (DME) (TC 2.A.7.3) family.</text>
</comment>
<dbReference type="PANTHER" id="PTHR22911:SF6">
    <property type="entry name" value="SOLUTE CARRIER FAMILY 35 MEMBER G1"/>
    <property type="match status" value="1"/>
</dbReference>
<feature type="transmembrane region" description="Helical" evidence="6">
    <location>
        <begin position="128"/>
        <end position="145"/>
    </location>
</feature>
<evidence type="ECO:0000256" key="6">
    <source>
        <dbReference type="SAM" id="Phobius"/>
    </source>
</evidence>
<name>A0A2N5XRZ7_9HYPH</name>
<feature type="transmembrane region" description="Helical" evidence="6">
    <location>
        <begin position="247"/>
        <end position="264"/>
    </location>
</feature>
<comment type="subcellular location">
    <subcellularLocation>
        <location evidence="1">Membrane</location>
        <topology evidence="1">Multi-pass membrane protein</topology>
    </subcellularLocation>
</comment>
<dbReference type="InterPro" id="IPR000620">
    <property type="entry name" value="EamA_dom"/>
</dbReference>
<dbReference type="AlphaFoldDB" id="A0A2N5XRZ7"/>
<reference evidence="8 9" key="1">
    <citation type="submission" date="2018-01" db="EMBL/GenBank/DDBJ databases">
        <title>The draft genome sequence of Cohaesibacter sp. H1304.</title>
        <authorList>
            <person name="Wang N.-N."/>
            <person name="Du Z.-J."/>
        </authorList>
    </citation>
    <scope>NUCLEOTIDE SEQUENCE [LARGE SCALE GENOMIC DNA]</scope>
    <source>
        <strain evidence="8 9">H1304</strain>
    </source>
</reference>
<dbReference type="OrthoDB" id="7818056at2"/>
<evidence type="ECO:0000313" key="8">
    <source>
        <dbReference type="EMBL" id="PLW77230.1"/>
    </source>
</evidence>
<keyword evidence="3 6" id="KW-0812">Transmembrane</keyword>
<keyword evidence="5 6" id="KW-0472">Membrane</keyword>
<feature type="transmembrane region" description="Helical" evidence="6">
    <location>
        <begin position="215"/>
        <end position="235"/>
    </location>
</feature>
<feature type="transmembrane region" description="Helical" evidence="6">
    <location>
        <begin position="102"/>
        <end position="121"/>
    </location>
</feature>
<dbReference type="EMBL" id="PKUQ01000018">
    <property type="protein sequence ID" value="PLW77230.1"/>
    <property type="molecule type" value="Genomic_DNA"/>
</dbReference>
<dbReference type="SUPFAM" id="SSF103481">
    <property type="entry name" value="Multidrug resistance efflux transporter EmrE"/>
    <property type="match status" value="2"/>
</dbReference>
<accession>A0A2N5XRZ7</accession>
<dbReference type="Proteomes" id="UP000234881">
    <property type="component" value="Unassembled WGS sequence"/>
</dbReference>
<organism evidence="8 9">
    <name type="scientific">Cohaesibacter celericrescens</name>
    <dbReference type="NCBI Taxonomy" id="2067669"/>
    <lineage>
        <taxon>Bacteria</taxon>
        <taxon>Pseudomonadati</taxon>
        <taxon>Pseudomonadota</taxon>
        <taxon>Alphaproteobacteria</taxon>
        <taxon>Hyphomicrobiales</taxon>
        <taxon>Cohaesibacteraceae</taxon>
    </lineage>
</organism>
<feature type="transmembrane region" description="Helical" evidence="6">
    <location>
        <begin position="151"/>
        <end position="167"/>
    </location>
</feature>
<feature type="transmembrane region" description="Helical" evidence="6">
    <location>
        <begin position="187"/>
        <end position="209"/>
    </location>
</feature>
<feature type="transmembrane region" description="Helical" evidence="6">
    <location>
        <begin position="12"/>
        <end position="32"/>
    </location>
</feature>
<gene>
    <name evidence="8" type="ORF">C0081_10815</name>
</gene>
<evidence type="ECO:0000256" key="5">
    <source>
        <dbReference type="ARBA" id="ARBA00023136"/>
    </source>
</evidence>
<feature type="transmembrane region" description="Helical" evidence="6">
    <location>
        <begin position="44"/>
        <end position="61"/>
    </location>
</feature>
<evidence type="ECO:0000256" key="2">
    <source>
        <dbReference type="ARBA" id="ARBA00009853"/>
    </source>
</evidence>
<evidence type="ECO:0000313" key="9">
    <source>
        <dbReference type="Proteomes" id="UP000234881"/>
    </source>
</evidence>
<feature type="domain" description="EamA" evidence="7">
    <location>
        <begin position="13"/>
        <end position="145"/>
    </location>
</feature>
<keyword evidence="9" id="KW-1185">Reference proteome</keyword>
<dbReference type="Gene3D" id="1.10.3730.20">
    <property type="match status" value="1"/>
</dbReference>
<feature type="transmembrane region" description="Helical" evidence="6">
    <location>
        <begin position="73"/>
        <end position="96"/>
    </location>
</feature>
<dbReference type="InterPro" id="IPR037185">
    <property type="entry name" value="EmrE-like"/>
</dbReference>
<protein>
    <submittedName>
        <fullName evidence="8">EamA family transporter</fullName>
    </submittedName>
</protein>
<sequence>MNASSIIQNPNLRGSLFMVFAMAGFSLQDMLLKRVMEQMPVGQMLILFGTGGMIVFAILAYRRGEAIFASGILSPILALRSVCEIAGHVFFFNALALTTLSSVSAVLQATPLFVTIGAILFFKERVGLHRWVAILMGFFGVMLILRPGLGGFELASLFAVLGTLGFAGRDLGSRATPIAVSNIQLGVYGFLMLIIAGIVALSITGSVTIPDERSILHLITAILIGSLAYNFLSLAMRCGDVSVVAPFRYVRLVFAMGLGFVVFAERPDNLTLLGGTIIVASGLYTLSRSNKA</sequence>
<dbReference type="GO" id="GO:0016020">
    <property type="term" value="C:membrane"/>
    <property type="evidence" value="ECO:0007669"/>
    <property type="project" value="UniProtKB-SubCell"/>
</dbReference>
<feature type="transmembrane region" description="Helical" evidence="6">
    <location>
        <begin position="270"/>
        <end position="287"/>
    </location>
</feature>
<feature type="domain" description="EamA" evidence="7">
    <location>
        <begin position="160"/>
        <end position="281"/>
    </location>
</feature>
<comment type="caution">
    <text evidence="8">The sequence shown here is derived from an EMBL/GenBank/DDBJ whole genome shotgun (WGS) entry which is preliminary data.</text>
</comment>
<evidence type="ECO:0000256" key="3">
    <source>
        <dbReference type="ARBA" id="ARBA00022692"/>
    </source>
</evidence>
<evidence type="ECO:0000256" key="4">
    <source>
        <dbReference type="ARBA" id="ARBA00022989"/>
    </source>
</evidence>
<keyword evidence="4 6" id="KW-1133">Transmembrane helix</keyword>
<dbReference type="PANTHER" id="PTHR22911">
    <property type="entry name" value="ACYL-MALONYL CONDENSING ENZYME-RELATED"/>
    <property type="match status" value="1"/>
</dbReference>
<evidence type="ECO:0000256" key="1">
    <source>
        <dbReference type="ARBA" id="ARBA00004141"/>
    </source>
</evidence>
<evidence type="ECO:0000259" key="7">
    <source>
        <dbReference type="Pfam" id="PF00892"/>
    </source>
</evidence>
<dbReference type="Pfam" id="PF00892">
    <property type="entry name" value="EamA"/>
    <property type="match status" value="2"/>
</dbReference>